<keyword evidence="1" id="KW-0812">Transmembrane</keyword>
<keyword evidence="1" id="KW-0472">Membrane</keyword>
<protein>
    <submittedName>
        <fullName evidence="2">Uncharacterized protein</fullName>
    </submittedName>
</protein>
<evidence type="ECO:0000313" key="2">
    <source>
        <dbReference type="EMBL" id="TEB06679.1"/>
    </source>
</evidence>
<reference evidence="2 3" key="1">
    <citation type="journal article" date="2018" name="Environ. Microbiol.">
        <title>Novel energy conservation strategies and behaviour of Pelotomaculum schinkii driving syntrophic propionate catabolism.</title>
        <authorList>
            <person name="Hidalgo-Ahumada C.A.P."/>
            <person name="Nobu M.K."/>
            <person name="Narihiro T."/>
            <person name="Tamaki H."/>
            <person name="Liu W.T."/>
            <person name="Kamagata Y."/>
            <person name="Stams A.J.M."/>
            <person name="Imachi H."/>
            <person name="Sousa D.Z."/>
        </authorList>
    </citation>
    <scope>NUCLEOTIDE SEQUENCE [LARGE SCALE GENOMIC DNA]</scope>
    <source>
        <strain evidence="2 3">HH</strain>
    </source>
</reference>
<evidence type="ECO:0000313" key="3">
    <source>
        <dbReference type="Proteomes" id="UP000298324"/>
    </source>
</evidence>
<feature type="transmembrane region" description="Helical" evidence="1">
    <location>
        <begin position="35"/>
        <end position="52"/>
    </location>
</feature>
<dbReference type="AlphaFoldDB" id="A0A4Y7RD51"/>
<sequence>MNYNYNFTFFILGSLGAKTLYLYNRTGKIMRSKILFACSIIIMGLAIVLNFNEMLMGLPASLLNVIVTICYLFFWIAFLALARKNKGLLIYSSAISGITLIIALLTLVINVYDWTIPIAIPLVAIFLTPFYGIRSVFDKGFILSSVIMAFICAIWLISSIVLQKRTK</sequence>
<organism evidence="2 3">
    <name type="scientific">Pelotomaculum schinkii</name>
    <dbReference type="NCBI Taxonomy" id="78350"/>
    <lineage>
        <taxon>Bacteria</taxon>
        <taxon>Bacillati</taxon>
        <taxon>Bacillota</taxon>
        <taxon>Clostridia</taxon>
        <taxon>Eubacteriales</taxon>
        <taxon>Desulfotomaculaceae</taxon>
        <taxon>Pelotomaculum</taxon>
    </lineage>
</organism>
<accession>A0A4Y7RD51</accession>
<evidence type="ECO:0000256" key="1">
    <source>
        <dbReference type="SAM" id="Phobius"/>
    </source>
</evidence>
<feature type="transmembrane region" description="Helical" evidence="1">
    <location>
        <begin position="114"/>
        <end position="133"/>
    </location>
</feature>
<name>A0A4Y7RD51_9FIRM</name>
<keyword evidence="1" id="KW-1133">Transmembrane helix</keyword>
<gene>
    <name evidence="2" type="ORF">Psch_00211</name>
</gene>
<dbReference type="EMBL" id="QFGA01000001">
    <property type="protein sequence ID" value="TEB06679.1"/>
    <property type="molecule type" value="Genomic_DNA"/>
</dbReference>
<feature type="transmembrane region" description="Helical" evidence="1">
    <location>
        <begin position="140"/>
        <end position="162"/>
    </location>
</feature>
<feature type="transmembrane region" description="Helical" evidence="1">
    <location>
        <begin position="58"/>
        <end position="81"/>
    </location>
</feature>
<proteinExistence type="predicted"/>
<feature type="transmembrane region" description="Helical" evidence="1">
    <location>
        <begin position="88"/>
        <end position="108"/>
    </location>
</feature>
<dbReference type="Proteomes" id="UP000298324">
    <property type="component" value="Unassembled WGS sequence"/>
</dbReference>
<comment type="caution">
    <text evidence="2">The sequence shown here is derived from an EMBL/GenBank/DDBJ whole genome shotgun (WGS) entry which is preliminary data.</text>
</comment>
<keyword evidence="3" id="KW-1185">Reference proteome</keyword>
<feature type="transmembrane region" description="Helical" evidence="1">
    <location>
        <begin position="6"/>
        <end position="23"/>
    </location>
</feature>